<dbReference type="Proteomes" id="UP000269410">
    <property type="component" value="Unassembled WGS sequence"/>
</dbReference>
<dbReference type="InterPro" id="IPR029063">
    <property type="entry name" value="SAM-dependent_MTases_sf"/>
</dbReference>
<evidence type="ECO:0000256" key="1">
    <source>
        <dbReference type="ARBA" id="ARBA00012771"/>
    </source>
</evidence>
<evidence type="ECO:0000256" key="5">
    <source>
        <dbReference type="ARBA" id="ARBA00048391"/>
    </source>
</evidence>
<dbReference type="Pfam" id="PF05175">
    <property type="entry name" value="MTS"/>
    <property type="match status" value="1"/>
</dbReference>
<accession>A0A3M0YXW2</accession>
<evidence type="ECO:0000259" key="6">
    <source>
        <dbReference type="Pfam" id="PF05175"/>
    </source>
</evidence>
<keyword evidence="4" id="KW-0949">S-adenosyl-L-methionine</keyword>
<name>A0A3M0YXW2_9BACT</name>
<sequence>MTNNKRRLSPYEQNFLRRHGVEPLDCIFNEDIPVEYIVGKAEFYGLTLFVDQSTLIPRVETEELVSLIIGDFGDLATKKKITFIDLGCGSGAIGITLVLELAKRGFSGSAIMTDVSSSALKVAKKNLDHLKKHLEYKNLVVNWEFTLVESDLLSDVSIPACVDFIVSNLPYIPTEKINNLPTSVKNYEPLLSLDGGKDGFSLIYKLLMVLSMNDAIIDTTIYLEVYDEHDEKFISENYPILLRHFEISFILDINKKNRFIKAKKITR</sequence>
<evidence type="ECO:0000256" key="2">
    <source>
        <dbReference type="ARBA" id="ARBA00022603"/>
    </source>
</evidence>
<dbReference type="Gene3D" id="3.40.50.150">
    <property type="entry name" value="Vaccinia Virus protein VP39"/>
    <property type="match status" value="1"/>
</dbReference>
<dbReference type="InterPro" id="IPR050320">
    <property type="entry name" value="N5-glutamine_MTase"/>
</dbReference>
<evidence type="ECO:0000313" key="7">
    <source>
        <dbReference type="EMBL" id="RMD76919.1"/>
    </source>
</evidence>
<dbReference type="InterPro" id="IPR007848">
    <property type="entry name" value="Small_mtfrase_dom"/>
</dbReference>
<dbReference type="InterPro" id="IPR004556">
    <property type="entry name" value="HemK-like"/>
</dbReference>
<keyword evidence="2 7" id="KW-0489">Methyltransferase</keyword>
<dbReference type="EMBL" id="RFKV01000083">
    <property type="protein sequence ID" value="RMD76919.1"/>
    <property type="molecule type" value="Genomic_DNA"/>
</dbReference>
<dbReference type="EC" id="2.1.1.297" evidence="1"/>
<reference evidence="7 8" key="1">
    <citation type="submission" date="2018-10" db="EMBL/GenBank/DDBJ databases">
        <title>Thermophilic Lithotrophy and Phototrophy in an Intertidal, Iron-rich, Geothermal Spring.</title>
        <authorList>
            <person name="Ward L.M."/>
            <person name="Idei A."/>
            <person name="Nakagawa M."/>
            <person name="Ueno Y."/>
            <person name="Fischer W."/>
            <person name="Mcglynn S.E."/>
        </authorList>
    </citation>
    <scope>NUCLEOTIDE SEQUENCE [LARGE SCALE GENOMIC DNA]</scope>
    <source>
        <strain evidence="7">J137</strain>
    </source>
</reference>
<dbReference type="GO" id="GO:0032259">
    <property type="term" value="P:methylation"/>
    <property type="evidence" value="ECO:0007669"/>
    <property type="project" value="UniProtKB-KW"/>
</dbReference>
<evidence type="ECO:0000256" key="4">
    <source>
        <dbReference type="ARBA" id="ARBA00022691"/>
    </source>
</evidence>
<feature type="domain" description="Methyltransferase small" evidence="6">
    <location>
        <begin position="76"/>
        <end position="172"/>
    </location>
</feature>
<evidence type="ECO:0000256" key="3">
    <source>
        <dbReference type="ARBA" id="ARBA00022679"/>
    </source>
</evidence>
<evidence type="ECO:0000313" key="8">
    <source>
        <dbReference type="Proteomes" id="UP000269410"/>
    </source>
</evidence>
<protein>
    <recommendedName>
        <fullName evidence="1">peptide chain release factor N(5)-glutamine methyltransferase</fullName>
        <ecNumber evidence="1">2.1.1.297</ecNumber>
    </recommendedName>
</protein>
<dbReference type="PANTHER" id="PTHR18895">
    <property type="entry name" value="HEMK METHYLTRANSFERASE"/>
    <property type="match status" value="1"/>
</dbReference>
<dbReference type="PANTHER" id="PTHR18895:SF74">
    <property type="entry name" value="MTRF1L RELEASE FACTOR GLUTAMINE METHYLTRANSFERASE"/>
    <property type="match status" value="1"/>
</dbReference>
<dbReference type="GO" id="GO:0102559">
    <property type="term" value="F:peptide chain release factor N(5)-glutamine methyltransferase activity"/>
    <property type="evidence" value="ECO:0007669"/>
    <property type="project" value="UniProtKB-EC"/>
</dbReference>
<gene>
    <name evidence="7" type="ORF">D6810_02550</name>
</gene>
<organism evidence="7 8">
    <name type="scientific">Candidatus Dojkabacteria bacterium</name>
    <dbReference type="NCBI Taxonomy" id="2099670"/>
    <lineage>
        <taxon>Bacteria</taxon>
        <taxon>Candidatus Dojkabacteria</taxon>
    </lineage>
</organism>
<proteinExistence type="predicted"/>
<dbReference type="AlphaFoldDB" id="A0A3M0YXW2"/>
<dbReference type="CDD" id="cd02440">
    <property type="entry name" value="AdoMet_MTases"/>
    <property type="match status" value="1"/>
</dbReference>
<comment type="catalytic activity">
    <reaction evidence="5">
        <text>L-glutaminyl-[peptide chain release factor] + S-adenosyl-L-methionine = N(5)-methyl-L-glutaminyl-[peptide chain release factor] + S-adenosyl-L-homocysteine + H(+)</text>
        <dbReference type="Rhea" id="RHEA:42896"/>
        <dbReference type="Rhea" id="RHEA-COMP:10271"/>
        <dbReference type="Rhea" id="RHEA-COMP:10272"/>
        <dbReference type="ChEBI" id="CHEBI:15378"/>
        <dbReference type="ChEBI" id="CHEBI:30011"/>
        <dbReference type="ChEBI" id="CHEBI:57856"/>
        <dbReference type="ChEBI" id="CHEBI:59789"/>
        <dbReference type="ChEBI" id="CHEBI:61891"/>
        <dbReference type="EC" id="2.1.1.297"/>
    </reaction>
</comment>
<dbReference type="NCBIfam" id="TIGR00536">
    <property type="entry name" value="hemK_fam"/>
    <property type="match status" value="1"/>
</dbReference>
<dbReference type="SUPFAM" id="SSF53335">
    <property type="entry name" value="S-adenosyl-L-methionine-dependent methyltransferases"/>
    <property type="match status" value="1"/>
</dbReference>
<comment type="caution">
    <text evidence="7">The sequence shown here is derived from an EMBL/GenBank/DDBJ whole genome shotgun (WGS) entry which is preliminary data.</text>
</comment>
<keyword evidence="3 7" id="KW-0808">Transferase</keyword>